<organism evidence="4 5">
    <name type="scientific">Phormidium yuhuli AB48</name>
    <dbReference type="NCBI Taxonomy" id="2940671"/>
    <lineage>
        <taxon>Bacteria</taxon>
        <taxon>Bacillati</taxon>
        <taxon>Cyanobacteriota</taxon>
        <taxon>Cyanophyceae</taxon>
        <taxon>Oscillatoriophycideae</taxon>
        <taxon>Oscillatoriales</taxon>
        <taxon>Oscillatoriaceae</taxon>
        <taxon>Phormidium</taxon>
        <taxon>Phormidium yuhuli</taxon>
    </lineage>
</organism>
<dbReference type="InterPro" id="IPR000352">
    <property type="entry name" value="Pep_chain_release_fac_I"/>
</dbReference>
<dbReference type="PROSITE" id="PS00745">
    <property type="entry name" value="RF_PROK_I"/>
    <property type="match status" value="1"/>
</dbReference>
<feature type="region of interest" description="Disordered" evidence="2">
    <location>
        <begin position="94"/>
        <end position="139"/>
    </location>
</feature>
<comment type="similarity">
    <text evidence="1">Belongs to the prokaryotic/mitochondrial release factor family.</text>
</comment>
<dbReference type="PANTHER" id="PTHR47814">
    <property type="entry name" value="PEPTIDYL-TRNA HYDROLASE ARFB"/>
    <property type="match status" value="1"/>
</dbReference>
<dbReference type="EC" id="3.1.1.29" evidence="4"/>
<evidence type="ECO:0000259" key="3">
    <source>
        <dbReference type="PROSITE" id="PS00745"/>
    </source>
</evidence>
<accession>A0ABY5AMN6</accession>
<dbReference type="InterPro" id="IPR045853">
    <property type="entry name" value="Pep_chain_release_fac_I_sf"/>
</dbReference>
<gene>
    <name evidence="4" type="primary">arfB</name>
    <name evidence="4" type="ORF">NEA10_11415</name>
</gene>
<dbReference type="Pfam" id="PF00472">
    <property type="entry name" value="RF-1"/>
    <property type="match status" value="1"/>
</dbReference>
<sequence>MLKISNKTSIPMNEIEMTAIRSSGAGGQNVNKVASAIQLRFDINASSMSPIHKSRLLKMRDRRITKDGVIVIKAQTHRTQEKNREDALNRLQKLLKSATITRPKRKPTKPSRNAKRRRLDQKKQRGQLKASRKNVDIPD</sequence>
<dbReference type="Proteomes" id="UP001056708">
    <property type="component" value="Chromosome"/>
</dbReference>
<dbReference type="GO" id="GO:0004045">
    <property type="term" value="F:peptidyl-tRNA hydrolase activity"/>
    <property type="evidence" value="ECO:0007669"/>
    <property type="project" value="UniProtKB-EC"/>
</dbReference>
<keyword evidence="5" id="KW-1185">Reference proteome</keyword>
<dbReference type="NCBIfam" id="NF006718">
    <property type="entry name" value="PRK09256.1"/>
    <property type="match status" value="1"/>
</dbReference>
<name>A0ABY5AMN6_9CYAN</name>
<proteinExistence type="inferred from homology"/>
<evidence type="ECO:0000256" key="1">
    <source>
        <dbReference type="ARBA" id="ARBA00010835"/>
    </source>
</evidence>
<reference evidence="4" key="1">
    <citation type="submission" date="2022-06" db="EMBL/GenBank/DDBJ databases">
        <title>Genome sequence of Phormidium yuhuli AB48 isolated from an industrial photobioreactor environment.</title>
        <authorList>
            <person name="Qiu Y."/>
            <person name="Noonan A.J.C."/>
            <person name="Dofher K."/>
            <person name="Koch M."/>
            <person name="Kieft B."/>
            <person name="Lin X."/>
            <person name="Ziels R.M."/>
            <person name="Hallam S.J."/>
        </authorList>
    </citation>
    <scope>NUCLEOTIDE SEQUENCE</scope>
    <source>
        <strain evidence="4">AB48</strain>
    </source>
</reference>
<dbReference type="SUPFAM" id="SSF75620">
    <property type="entry name" value="Release factor"/>
    <property type="match status" value="1"/>
</dbReference>
<evidence type="ECO:0000313" key="4">
    <source>
        <dbReference type="EMBL" id="USR89499.1"/>
    </source>
</evidence>
<protein>
    <submittedName>
        <fullName evidence="4">Aminoacyl-tRNA hydrolase</fullName>
        <ecNumber evidence="4">3.1.1.29</ecNumber>
    </submittedName>
</protein>
<dbReference type="PANTHER" id="PTHR47814:SF1">
    <property type="entry name" value="PEPTIDYL-TRNA HYDROLASE ARFB"/>
    <property type="match status" value="1"/>
</dbReference>
<dbReference type="EMBL" id="CP098611">
    <property type="protein sequence ID" value="USR89499.1"/>
    <property type="molecule type" value="Genomic_DNA"/>
</dbReference>
<dbReference type="Gene3D" id="3.30.160.20">
    <property type="match status" value="1"/>
</dbReference>
<feature type="compositionally biased region" description="Basic residues" evidence="2">
    <location>
        <begin position="102"/>
        <end position="132"/>
    </location>
</feature>
<keyword evidence="4" id="KW-0378">Hydrolase</keyword>
<dbReference type="RefSeq" id="WP_252660087.1">
    <property type="nucleotide sequence ID" value="NZ_CP098611.1"/>
</dbReference>
<evidence type="ECO:0000313" key="5">
    <source>
        <dbReference type="Proteomes" id="UP001056708"/>
    </source>
</evidence>
<feature type="domain" description="Prokaryotic-type class I peptide chain release factors" evidence="3">
    <location>
        <begin position="21"/>
        <end position="37"/>
    </location>
</feature>
<evidence type="ECO:0000256" key="2">
    <source>
        <dbReference type="SAM" id="MobiDB-lite"/>
    </source>
</evidence>